<feature type="region of interest" description="Disordered" evidence="1">
    <location>
        <begin position="2661"/>
        <end position="2682"/>
    </location>
</feature>
<name>A0A6B9ZAJ1_9BACT</name>
<feature type="compositionally biased region" description="Basic and acidic residues" evidence="1">
    <location>
        <begin position="2661"/>
        <end position="2670"/>
    </location>
</feature>
<dbReference type="InterPro" id="IPR050708">
    <property type="entry name" value="T6SS_VgrG/RHS"/>
</dbReference>
<dbReference type="InterPro" id="IPR022385">
    <property type="entry name" value="Rhs_assc_core"/>
</dbReference>
<reference evidence="2 3" key="1">
    <citation type="submission" date="2020-01" db="EMBL/GenBank/DDBJ databases">
        <title>Complete genome sequence of Chitinophaga sp. H33E-04 isolated from quinoa roots.</title>
        <authorList>
            <person name="Weon H.-Y."/>
            <person name="Lee S.A."/>
        </authorList>
    </citation>
    <scope>NUCLEOTIDE SEQUENCE [LARGE SCALE GENOMIC DNA]</scope>
    <source>
        <strain evidence="2 3">H33E-04</strain>
    </source>
</reference>
<gene>
    <name evidence="2" type="ORF">GWR21_00870</name>
</gene>
<dbReference type="PANTHER" id="PTHR32305:SF15">
    <property type="entry name" value="PROTEIN RHSA-RELATED"/>
    <property type="match status" value="1"/>
</dbReference>
<keyword evidence="3" id="KW-1185">Reference proteome</keyword>
<dbReference type="Gene3D" id="2.180.10.10">
    <property type="entry name" value="RHS repeat-associated core"/>
    <property type="match status" value="1"/>
</dbReference>
<protein>
    <recommendedName>
        <fullName evidence="4">RHS repeat-associated core domain-containing protein</fullName>
    </recommendedName>
</protein>
<organism evidence="2 3">
    <name type="scientific">Chitinophaga agri</name>
    <dbReference type="NCBI Taxonomy" id="2703787"/>
    <lineage>
        <taxon>Bacteria</taxon>
        <taxon>Pseudomonadati</taxon>
        <taxon>Bacteroidota</taxon>
        <taxon>Chitinophagia</taxon>
        <taxon>Chitinophagales</taxon>
        <taxon>Chitinophagaceae</taxon>
        <taxon>Chitinophaga</taxon>
    </lineage>
</organism>
<dbReference type="RefSeq" id="WP_162329900.1">
    <property type="nucleotide sequence ID" value="NZ_CP048113.1"/>
</dbReference>
<accession>A0A6B9ZAJ1</accession>
<evidence type="ECO:0000313" key="3">
    <source>
        <dbReference type="Proteomes" id="UP000476411"/>
    </source>
</evidence>
<evidence type="ECO:0008006" key="4">
    <source>
        <dbReference type="Google" id="ProtNLM"/>
    </source>
</evidence>
<dbReference type="NCBIfam" id="TIGR01643">
    <property type="entry name" value="YD_repeat_2x"/>
    <property type="match status" value="1"/>
</dbReference>
<dbReference type="PANTHER" id="PTHR32305">
    <property type="match status" value="1"/>
</dbReference>
<dbReference type="NCBIfam" id="TIGR03696">
    <property type="entry name" value="Rhs_assc_core"/>
    <property type="match status" value="1"/>
</dbReference>
<sequence>MSVVRKSGSYRVVVLMCLLLVMAVAGRAQSVIMLHGALDGAKGQIAKDSSITVVDSVYFDAGKIAVLDKPYHVRNIVTLKINEYAAVSLPPAFSATAVVRIIYTRPDDQQDSIERTLAINYADSSRYTSRSTYVFNNAHFVTVKVVSLTTTGGNDISSVLLLDNEMQVSPVYKLSCMEDVVRGFKTAGLNTSGELHVVWDQLTGADVYDLEWTYIDSAALKANRYGTPLNTTLLFRNNASRVTINTNWYDIPLLYDDDGVLYFRVRGVQERANNVRKETEWSTAFGGLGSYAYNGHQDSLNWQATTTFAEDGKRKSVVQYYDGSLRGRQTVTKDNSTNTTIVGETLYDYQGRPVIQVMPAPTLNSIIKYTPGFNRGINSPEYNKGEYDTLPTPAGFLTASANPMSAVSGANRYYSPANPDTSGFNRFIPDAEGYAFTETSYTQDNTGRISRQSGVGPVFRLGSHHESEYYYGSPGENDLDALFGTDVGDKSHYFKNMVRDANGQYSVSYVDMHGRTIATALAGRPDSSVSLSDLSTYKEERVTDTLSGPGRNIVKELSLEHAQSQLVTLDGYHDFRYKLKAPVIRFNGCSGPLCFNGVYDLEITITDDAYNQRIGGAPLRFVLRNYDLNNIRANCNIAPRDFDTTFRVWLPKGNYEITKRLTVNRRALELYRDSIFMKQDTCVTVEQFIQEQRNLLAQEQCVPDCKSCMDSIGSWSSFWAKYPDRIGQPVADSLAYKSQALADYNLAIEACSSLCRDTTDAMNIRDGMLADVSAPSGQYATLSDSSSIYSIFYRKDNTMLPVYQRTDIHYLDETGLPDVVYNDATQTYVLPQQLSPEMFAARFKTSWAAALLPYHPEYYKYQAYLERKPAYDWDRKVEAIDDYITARDGGYLNPTDDAAFPFTRVSANRDPLVGRDVQIARSLYEALYAYNKEGDPAKRLSMWSVATISVKCGEVLSGCADNYRTYAAAFNEATMCPGDLDMAWRTFRQLYLTTRKNILDAEVANIGAPAGVIAVTSEQLVKNGKNPRFNTAGAALSQNGLGYLNTNNTQKELTDIVNQALAKSYEDNCRSYVKAWMQQLAPCKYDTAVLKDLSEKLVQVCKEGADTEHPLGASSVRPASSYRYRSFQEVLDEYNRAHNIDSPWVCNAYLITAPAPYDKQPAYSDRPSYTGPDDCECNQLRTLKQEFDSNRQTGDSSLAVYLNRTRGTSLRQEELQVLLDACGTKGSCTYLSKPVNIPVLIQCNVAPPCVSCTEVNAAYTAFKGQFPGVVPAITEDSSAQQSKNQLFAAYMNNKLGLAKQAWEYLTFLDSCGQNYLPDENHCANNNPTYYSYTDPAGRSVIISDLVRTPDNGFLVGGLLKGRGYTGGIPTFAAGDAERASVSPATGRLDSTAFIMKVNRLGDVEWSKDYPVGIRSAFSRIRNTRDGGIIAIGSVWGISHDSAEILITKTGATGVVEWSRKIGFDTRNGETGVDIMELSDGNYAFAGRSNINHVDSTGDWIVGTLDAAGMGRWIRQMGSSSIDGTYSMLEDHDTLVVMGNLLMEHTGVYHDFDLIIAKMNKYNGSTYRVFRYDFGSAPITHNAYPGIIQKTSNGYVFSATNGFGKTAVNSIAYIDNSGTVLTSRQLAVKKDTIVAEKVPMAFTADQGAVLAQNVLVRDSIPLLVLNKINTDTTLAWSDMIRLDSTSFLNSIVENTNGGMVAAGTYGNRGLLLMTPPSGRIKCRSASWMNSFITMRVNPNRNSPLPINIVRGADTAVIPVTITPGSAGINYYPIGCMVADSCYKIRRGPLLCGNVHPIYGQAIDSSSNCSDNEYFAVSKGTDLYNAYRDSVRNSFGNAYADSCLQAGEREIYTLSYDISEYHYTLYYYDQAGNLLMTVPPAGVVVDRSPSWLYQVRKARAANKSLPFRHSMATRYHYNTLGDVVAQLTPDAGNSKFWYDRLGRLVLSQNSKQQPLGYYSYTQYDALGRTVEVGEISSSGAMRNSLSRSADSLQAWFANSYDSRKQITRTSYDVRNIFPTEVVSAKNLRNRVSWTALYDTSPEQQTGNYATATFYSYDIHGNVDTLVQDYKKSIMRDLQHRWKKIVYRYDLISGKVNHVAYQPGSTDAVYHRYSYDAENRLTGVETSTDSIYWENDAFYQYYKHGPLARTVLGQQSVQGIDYAYTLQGWLKGVNSTAIGGKFDMGGDGNSAATDVYGFALHYYGDRDYKPISARRPFASALGSGFNPLYNGNIAAISQSISSLGTPLQYRYSYDVLNRLKGMVAYKGLDSLTNKWNAVALPDFKESVTYDANGNILTYNRKGDSTFAKKRLEMDDLAYHYYAGTNRLEYIHDSVDSANYDVDIDDQSLKNYRYDNIGNLIRDSAAKIADIQWTIYGKISSITKDDGTVIRYTYDASGNRISKQVGDVYTWYVRDATGNVMAVYTQGDGNVNGGKLSKTESHLYGSSRLGINLLKINVEDSAVVNTDVIVGLGSGFYSNFTRGEKVFELTNHLGNVLATVGDKRWLKDGKFVADVVSAQEYYPFGMQMPGRGVSSRGYRYGFNGKENDNEVKGEGNQQDYGMRVYDPRIAKFLSVDPLTPEYPELTPYQFASNSPIAGIDRDGEEIKIVTVVHGQKGNILYEVQNEYGVKGILPKQTIVVHKYPIVDSKNNFDYSHITPFAYDKEDKNRGDAKTSDPVSYKAGQPGKFTAEDAKTGLKAVFDQYGEERATIVEKMYRLETSHFKSGGYKNTGTGGMEAKAGHENDAPYYGWDKSIFQSHPEFTPTGIWLAFEGPGMSGKGGNAQVTDHPKSFVVLPSVTAGMMLKADYIERYNGHYERWAGLTQSVQDNYKTALAGIQPKIVRQLAIEYNKQQQQQQQQSTVTIKKD</sequence>
<evidence type="ECO:0000256" key="1">
    <source>
        <dbReference type="SAM" id="MobiDB-lite"/>
    </source>
</evidence>
<proteinExistence type="predicted"/>
<dbReference type="EMBL" id="CP048113">
    <property type="protein sequence ID" value="QHS58195.1"/>
    <property type="molecule type" value="Genomic_DNA"/>
</dbReference>
<dbReference type="InterPro" id="IPR006530">
    <property type="entry name" value="YD"/>
</dbReference>
<dbReference type="Proteomes" id="UP000476411">
    <property type="component" value="Chromosome"/>
</dbReference>
<dbReference type="KEGG" id="chih:GWR21_00870"/>
<evidence type="ECO:0000313" key="2">
    <source>
        <dbReference type="EMBL" id="QHS58195.1"/>
    </source>
</evidence>